<gene>
    <name evidence="2" type="ORF">H8S55_03000</name>
</gene>
<comment type="caution">
    <text evidence="2">The sequence shown here is derived from an EMBL/GenBank/DDBJ whole genome shotgun (WGS) entry which is preliminary data.</text>
</comment>
<organism evidence="2 3">
    <name type="scientific">Flintibacter faecis</name>
    <dbReference type="NCBI Taxonomy" id="2763047"/>
    <lineage>
        <taxon>Bacteria</taxon>
        <taxon>Bacillati</taxon>
        <taxon>Bacillota</taxon>
        <taxon>Clostridia</taxon>
        <taxon>Eubacteriales</taxon>
        <taxon>Flintibacter</taxon>
    </lineage>
</organism>
<dbReference type="Proteomes" id="UP000602260">
    <property type="component" value="Unassembled WGS sequence"/>
</dbReference>
<dbReference type="InterPro" id="IPR025378">
    <property type="entry name" value="DUF4368"/>
</dbReference>
<evidence type="ECO:0000313" key="3">
    <source>
        <dbReference type="Proteomes" id="UP000602260"/>
    </source>
</evidence>
<dbReference type="AlphaFoldDB" id="A0A8J6IVS0"/>
<protein>
    <submittedName>
        <fullName evidence="2">DUF4368 domain-containing protein</fullName>
    </submittedName>
</protein>
<dbReference type="EMBL" id="JACOPN010000002">
    <property type="protein sequence ID" value="MBC5716299.1"/>
    <property type="molecule type" value="Genomic_DNA"/>
</dbReference>
<dbReference type="RefSeq" id="WP_186877780.1">
    <property type="nucleotide sequence ID" value="NZ_JACOPN010000002.1"/>
</dbReference>
<evidence type="ECO:0000259" key="1">
    <source>
        <dbReference type="Pfam" id="PF14287"/>
    </source>
</evidence>
<proteinExistence type="predicted"/>
<name>A0A8J6IVS0_9FIRM</name>
<sequence>MSIFALNNPPNTLRSKKRIPSVAAVLRAFIDRIEISHVDKKSRTREIAIVYNFIGAFDFTRAIENARNTRKKEQRAA</sequence>
<accession>A0A8J6IVS0</accession>
<dbReference type="Pfam" id="PF14287">
    <property type="entry name" value="DUF4368"/>
    <property type="match status" value="1"/>
</dbReference>
<keyword evidence="3" id="KW-1185">Reference proteome</keyword>
<evidence type="ECO:0000313" key="2">
    <source>
        <dbReference type="EMBL" id="MBC5716299.1"/>
    </source>
</evidence>
<reference evidence="2" key="1">
    <citation type="submission" date="2020-08" db="EMBL/GenBank/DDBJ databases">
        <title>Genome public.</title>
        <authorList>
            <person name="Liu C."/>
            <person name="Sun Q."/>
        </authorList>
    </citation>
    <scope>NUCLEOTIDE SEQUENCE</scope>
    <source>
        <strain evidence="2">BX5</strain>
    </source>
</reference>
<feature type="domain" description="DUF4368" evidence="1">
    <location>
        <begin position="24"/>
        <end position="57"/>
    </location>
</feature>